<keyword evidence="3 5" id="KW-1133">Transmembrane helix</keyword>
<gene>
    <name evidence="7" type="ORF">BHY08_02330</name>
</gene>
<feature type="domain" description="ABC-2 type transporter transmembrane" evidence="6">
    <location>
        <begin position="29"/>
        <end position="170"/>
    </location>
</feature>
<feature type="domain" description="ABC-2 type transporter transmembrane" evidence="6">
    <location>
        <begin position="512"/>
        <end position="876"/>
    </location>
</feature>
<dbReference type="RefSeq" id="WP_071456336.1">
    <property type="nucleotide sequence ID" value="NZ_CP017267.1"/>
</dbReference>
<dbReference type="STRING" id="519472.BHY08_02330"/>
<dbReference type="GO" id="GO:0140359">
    <property type="term" value="F:ABC-type transporter activity"/>
    <property type="evidence" value="ECO:0007669"/>
    <property type="project" value="InterPro"/>
</dbReference>
<evidence type="ECO:0000256" key="4">
    <source>
        <dbReference type="ARBA" id="ARBA00023136"/>
    </source>
</evidence>
<dbReference type="NCBIfam" id="TIGR03062">
    <property type="entry name" value="pip_yhgE_Cterm"/>
    <property type="match status" value="1"/>
</dbReference>
<evidence type="ECO:0000256" key="3">
    <source>
        <dbReference type="ARBA" id="ARBA00022989"/>
    </source>
</evidence>
<feature type="transmembrane region" description="Helical" evidence="5">
    <location>
        <begin position="804"/>
        <end position="822"/>
    </location>
</feature>
<feature type="transmembrane region" description="Helical" evidence="5">
    <location>
        <begin position="776"/>
        <end position="797"/>
    </location>
</feature>
<evidence type="ECO:0000259" key="6">
    <source>
        <dbReference type="Pfam" id="PF12698"/>
    </source>
</evidence>
<keyword evidence="4 5" id="KW-0472">Membrane</keyword>
<dbReference type="OrthoDB" id="9811483at2"/>
<accession>A0A1J0A4E0</accession>
<dbReference type="PANTHER" id="PTHR43077:SF10">
    <property type="entry name" value="TRANSPORT PERMEASE PROTEIN"/>
    <property type="match status" value="1"/>
</dbReference>
<dbReference type="EMBL" id="CP017267">
    <property type="protein sequence ID" value="APB30762.1"/>
    <property type="molecule type" value="Genomic_DNA"/>
</dbReference>
<evidence type="ECO:0000313" key="8">
    <source>
        <dbReference type="Proteomes" id="UP000191200"/>
    </source>
</evidence>
<sequence>MLNRIKNVWDLFVLDWKRIFHNKLTFVLIIALMIIPSLYAWFNIAALWDPYSNTGGIKIGIYSDDQTVDLKGKKINIGEEIVENLKDNKTIGWQFVSSKQELDDKVKTGKYYAGIYLPKNFTENLLSFTKGEIDYPEIEYQVNQKINAIAPKISDKGAGTIQDTISKEFIETASKTLLEVFNEIGFNLDANLPSIRKITSKILTVDENIDEIDGYTKEVLQLQAKMPEFKRKLDMANEFVDYIPELNKTTDKVVALNGKLPEIAQYGQLVYDVQGNIPKIKNAGTQLNKADNDMDKIVKMMDDAINEATKGLEVIATAQKVLPDVTELINTADGMMPDLQKQLTEIAEVLPTVTEGLTQGLEVLDTLSKVSAKLAADIAALDTETHTAQIHDQLVKLDKQLSTQLQIIQSLKETLTQLSTLPNAPDFSNALAQLADLENHVSHAQSNVQSILDNWESYADAPAKLQAKLNEISSTLNQIVVSINPQDIEAQVNQTLKNVQQMLTSAGKITGTIIDDNTMNTLDSLLKNTTGIINEAIGFLKDYQKEMPAIQDEIHTANVMLNGNMNLIINGINQGADFFRNDFPVVQSKMNKATLFIKNDLPGIEDDVKEAMAKANEKAPKLETALNAAEVMIKEDWPNIKEGVQKAANAIRKGEKDIDLDEALKYLKGDANAESKFISSPVKLKTKDVYPVPNYGSASTPFYTALCLWVGAVLFSSIASTKFHLEEEQVGKYSKRQQFLARMGTFLVVGFFQALIVTIGNQLLLGTYTKNPVWNVIFALIIDLAFMMMVYVLVALFDNLGKGIAIIILVLSISAGGGNFPIEMSGPFFRAINPYIPFTYAVNLLRESVGGIYWPSALKAITILVSITIGFFVAGYILYPRAEKLFKKVGDNLKEGRILH</sequence>
<dbReference type="InterPro" id="IPR017501">
    <property type="entry name" value="Phage_infect_YhgE_C"/>
</dbReference>
<dbReference type="SUPFAM" id="SSF58104">
    <property type="entry name" value="Methyl-accepting chemotaxis protein (MCP) signaling domain"/>
    <property type="match status" value="1"/>
</dbReference>
<dbReference type="KEGG" id="vte:BHY08_02330"/>
<protein>
    <recommendedName>
        <fullName evidence="6">ABC-2 type transporter transmembrane domain-containing protein</fullName>
    </recommendedName>
</protein>
<dbReference type="Pfam" id="PF12698">
    <property type="entry name" value="ABC2_membrane_3"/>
    <property type="match status" value="2"/>
</dbReference>
<reference evidence="7 8" key="1">
    <citation type="submission" date="2016-09" db="EMBL/GenBank/DDBJ databases">
        <title>Vagococcus teuberi sp. nov., isolated from the Malian artisanal sour milk fene.</title>
        <authorList>
            <person name="Wullschleger S."/>
            <person name="Seifert C."/>
            <person name="Baumgartner S."/>
            <person name="Lacroix C."/>
            <person name="Bonfoh B."/>
            <person name="Stevens M.J."/>
            <person name="Meile L."/>
        </authorList>
    </citation>
    <scope>NUCLEOTIDE SEQUENCE [LARGE SCALE GENOMIC DNA]</scope>
    <source>
        <strain evidence="7 8">DSM 21459</strain>
    </source>
</reference>
<evidence type="ECO:0000256" key="1">
    <source>
        <dbReference type="ARBA" id="ARBA00004141"/>
    </source>
</evidence>
<dbReference type="Gene3D" id="3.40.1710.10">
    <property type="entry name" value="abc type-2 transporter like domain"/>
    <property type="match status" value="1"/>
</dbReference>
<dbReference type="Proteomes" id="UP000191200">
    <property type="component" value="Chromosome"/>
</dbReference>
<feature type="transmembrane region" description="Helical" evidence="5">
    <location>
        <begin position="739"/>
        <end position="764"/>
    </location>
</feature>
<feature type="transmembrane region" description="Helical" evidence="5">
    <location>
        <begin position="852"/>
        <end position="879"/>
    </location>
</feature>
<evidence type="ECO:0000256" key="2">
    <source>
        <dbReference type="ARBA" id="ARBA00022692"/>
    </source>
</evidence>
<organism evidence="7 8">
    <name type="scientific">Vagococcus teuberi</name>
    <dbReference type="NCBI Taxonomy" id="519472"/>
    <lineage>
        <taxon>Bacteria</taxon>
        <taxon>Bacillati</taxon>
        <taxon>Bacillota</taxon>
        <taxon>Bacilli</taxon>
        <taxon>Lactobacillales</taxon>
        <taxon>Enterococcaceae</taxon>
        <taxon>Vagococcus</taxon>
    </lineage>
</organism>
<dbReference type="InterPro" id="IPR051328">
    <property type="entry name" value="T7SS_ABC-Transporter"/>
</dbReference>
<comment type="subcellular location">
    <subcellularLocation>
        <location evidence="1">Membrane</location>
        <topology evidence="1">Multi-pass membrane protein</topology>
    </subcellularLocation>
</comment>
<dbReference type="GO" id="GO:0016020">
    <property type="term" value="C:membrane"/>
    <property type="evidence" value="ECO:0007669"/>
    <property type="project" value="UniProtKB-SubCell"/>
</dbReference>
<evidence type="ECO:0000256" key="5">
    <source>
        <dbReference type="SAM" id="Phobius"/>
    </source>
</evidence>
<name>A0A1J0A4E0_9ENTE</name>
<dbReference type="InterPro" id="IPR017500">
    <property type="entry name" value="Phage_infect_YhgE_N"/>
</dbReference>
<dbReference type="NCBIfam" id="TIGR03061">
    <property type="entry name" value="pip_yhgE_Nterm"/>
    <property type="match status" value="1"/>
</dbReference>
<dbReference type="AlphaFoldDB" id="A0A1J0A4E0"/>
<evidence type="ECO:0000313" key="7">
    <source>
        <dbReference type="EMBL" id="APB30762.1"/>
    </source>
</evidence>
<keyword evidence="8" id="KW-1185">Reference proteome</keyword>
<keyword evidence="2 5" id="KW-0812">Transmembrane</keyword>
<feature type="transmembrane region" description="Helical" evidence="5">
    <location>
        <begin position="24"/>
        <end position="42"/>
    </location>
</feature>
<proteinExistence type="predicted"/>
<feature type="transmembrane region" description="Helical" evidence="5">
    <location>
        <begin position="702"/>
        <end position="719"/>
    </location>
</feature>
<dbReference type="InterPro" id="IPR013525">
    <property type="entry name" value="ABC2_TM"/>
</dbReference>
<dbReference type="PANTHER" id="PTHR43077">
    <property type="entry name" value="TRANSPORT PERMEASE YVFS-RELATED"/>
    <property type="match status" value="1"/>
</dbReference>